<keyword evidence="1" id="KW-0812">Transmembrane</keyword>
<reference evidence="2 3" key="1">
    <citation type="submission" date="2021-06" db="EMBL/GenBank/DDBJ databases">
        <authorList>
            <person name="Sun Q."/>
            <person name="Li D."/>
        </authorList>
    </citation>
    <scope>NUCLEOTIDE SEQUENCE [LARGE SCALE GENOMIC DNA]</scope>
    <source>
        <strain evidence="2 3">MSJd-7</strain>
    </source>
</reference>
<organism evidence="2 3">
    <name type="scientific">Butyricicoccus intestinisimiae</name>
    <dbReference type="NCBI Taxonomy" id="2841509"/>
    <lineage>
        <taxon>Bacteria</taxon>
        <taxon>Bacillati</taxon>
        <taxon>Bacillota</taxon>
        <taxon>Clostridia</taxon>
        <taxon>Eubacteriales</taxon>
        <taxon>Butyricicoccaceae</taxon>
        <taxon>Butyricicoccus</taxon>
    </lineage>
</organism>
<name>A0ABS6EQQ2_9FIRM</name>
<evidence type="ECO:0008006" key="4">
    <source>
        <dbReference type="Google" id="ProtNLM"/>
    </source>
</evidence>
<evidence type="ECO:0000313" key="2">
    <source>
        <dbReference type="EMBL" id="MBU5490006.1"/>
    </source>
</evidence>
<dbReference type="Proteomes" id="UP000783588">
    <property type="component" value="Unassembled WGS sequence"/>
</dbReference>
<feature type="transmembrane region" description="Helical" evidence="1">
    <location>
        <begin position="16"/>
        <end position="37"/>
    </location>
</feature>
<protein>
    <recommendedName>
        <fullName evidence="4">ABC transporter permease</fullName>
    </recommendedName>
</protein>
<keyword evidence="1" id="KW-1133">Transmembrane helix</keyword>
<comment type="caution">
    <text evidence="2">The sequence shown here is derived from an EMBL/GenBank/DDBJ whole genome shotgun (WGS) entry which is preliminary data.</text>
</comment>
<proteinExistence type="predicted"/>
<feature type="transmembrane region" description="Helical" evidence="1">
    <location>
        <begin position="247"/>
        <end position="273"/>
    </location>
</feature>
<feature type="transmembrane region" description="Helical" evidence="1">
    <location>
        <begin position="106"/>
        <end position="128"/>
    </location>
</feature>
<keyword evidence="1" id="KW-0472">Membrane</keyword>
<dbReference type="EMBL" id="JAHLQI010000002">
    <property type="protein sequence ID" value="MBU5490006.1"/>
    <property type="molecule type" value="Genomic_DNA"/>
</dbReference>
<evidence type="ECO:0000256" key="1">
    <source>
        <dbReference type="SAM" id="Phobius"/>
    </source>
</evidence>
<evidence type="ECO:0000313" key="3">
    <source>
        <dbReference type="Proteomes" id="UP000783588"/>
    </source>
</evidence>
<feature type="transmembrane region" description="Helical" evidence="1">
    <location>
        <begin position="49"/>
        <end position="72"/>
    </location>
</feature>
<sequence length="280" mass="31135">MLSKLMYHEFKATRRVFFPAYGIMLALAVISSVFMILSNNLQRLAVPLALLLLAYVLSLFAVGVLSFVYMIVRFYKNLLGDEGYLMFTLPATPAQLVWSKCLVSTIWMVVSSILCIVTLGILLIPLMLGTISTADASFWQTIHLGFQYIAQTCGIHAITFPILFVILGIVYIANSCMHIYACLSIGGLFNKHRLGAAIGAYIAFAIVWNIISSLLLYWGGNLANMLHLDAAAFYDPMQTILNGMGGAYLFLIGWIIVTILCLLVNFLITNYILKRHLNLQ</sequence>
<accession>A0ABS6EQQ2</accession>
<feature type="transmembrane region" description="Helical" evidence="1">
    <location>
        <begin position="194"/>
        <end position="218"/>
    </location>
</feature>
<dbReference type="RefSeq" id="WP_216469654.1">
    <property type="nucleotide sequence ID" value="NZ_JAHLQI010000002.1"/>
</dbReference>
<gene>
    <name evidence="2" type="ORF">KQI75_05125</name>
</gene>
<feature type="transmembrane region" description="Helical" evidence="1">
    <location>
        <begin position="148"/>
        <end position="173"/>
    </location>
</feature>
<keyword evidence="3" id="KW-1185">Reference proteome</keyword>